<evidence type="ECO:0000256" key="1">
    <source>
        <dbReference type="SAM" id="SignalP"/>
    </source>
</evidence>
<evidence type="ECO:0000313" key="2">
    <source>
        <dbReference type="EMBL" id="AWI04076.1"/>
    </source>
</evidence>
<accession>A0A2U8DMV6</accession>
<dbReference type="RefSeq" id="WP_032077580.1">
    <property type="nucleotide sequence ID" value="NZ_CP020953.1"/>
</dbReference>
<dbReference type="Proteomes" id="UP000244910">
    <property type="component" value="Chromosome"/>
</dbReference>
<reference evidence="3" key="1">
    <citation type="submission" date="2017-04" db="EMBL/GenBank/DDBJ databases">
        <authorList>
            <person name="Song Y."/>
            <person name="Cho B.-K."/>
        </authorList>
    </citation>
    <scope>NUCLEOTIDE SEQUENCE [LARGE SCALE GENOMIC DNA]</scope>
    <source>
        <strain evidence="3">SL1</strain>
    </source>
</reference>
<gene>
    <name evidence="2" type="ORF">B9W14_06070</name>
</gene>
<keyword evidence="1" id="KW-0732">Signal</keyword>
<organism evidence="2 3">
    <name type="scientific">Clostridium drakei</name>
    <dbReference type="NCBI Taxonomy" id="332101"/>
    <lineage>
        <taxon>Bacteria</taxon>
        <taxon>Bacillati</taxon>
        <taxon>Bacillota</taxon>
        <taxon>Clostridia</taxon>
        <taxon>Eubacteriales</taxon>
        <taxon>Clostridiaceae</taxon>
        <taxon>Clostridium</taxon>
    </lineage>
</organism>
<protein>
    <submittedName>
        <fullName evidence="2">Uncharacterized protein</fullName>
    </submittedName>
</protein>
<keyword evidence="3" id="KW-1185">Reference proteome</keyword>
<dbReference type="EMBL" id="CP020953">
    <property type="protein sequence ID" value="AWI04076.1"/>
    <property type="molecule type" value="Genomic_DNA"/>
</dbReference>
<dbReference type="AlphaFoldDB" id="A0A2U8DMV6"/>
<feature type="signal peptide" evidence="1">
    <location>
        <begin position="1"/>
        <end position="24"/>
    </location>
</feature>
<proteinExistence type="predicted"/>
<evidence type="ECO:0000313" key="3">
    <source>
        <dbReference type="Proteomes" id="UP000244910"/>
    </source>
</evidence>
<feature type="chain" id="PRO_5038902539" evidence="1">
    <location>
        <begin position="25"/>
        <end position="243"/>
    </location>
</feature>
<dbReference type="KEGG" id="cdrk:B9W14_06070"/>
<name>A0A2U8DMV6_9CLOT</name>
<sequence length="243" mass="27073">MKSKKIVASLMALSIIGSSSVVLGGNVQAASSNKTMQKNNSIMAMVNNYDSFSVYCTLDTETMNDLNRYFNNTPSPTAIGVRDILIRNNYYRDTANEIGYSIYSIMAASKTQDGKMDPFKIEMRLPLAVLQSKDHPGTFTLAIYEKNRAYDAYVTLTPSDIKLIKGELARLGRNDYAVREQLKNFLLDKGIAPNKQKAYNVATVLTNKTDWMSVTSDSEDLVVLATKVAEEPSFVYMLARSPR</sequence>